<dbReference type="PRINTS" id="PR00502">
    <property type="entry name" value="NUDIXFAMILY"/>
</dbReference>
<reference evidence="3 4" key="1">
    <citation type="journal article" date="2011" name="J. Bacteriol.">
        <title>Complete genome sequence of 'Vulcanisaeta moutnovskia' strain 768-28, a novel member of the hyperthermophilic crenarchaeal genus vulcanisaeta.</title>
        <authorList>
            <person name="Gumerov V.M."/>
            <person name="Mardanov A.V."/>
            <person name="Beletsky A.V."/>
            <person name="Prokofeva M.I."/>
            <person name="Bonch-Osmolovskaya E.A."/>
            <person name="Ravin N.V."/>
            <person name="Skryabin K.G."/>
        </authorList>
    </citation>
    <scope>NUCLEOTIDE SEQUENCE [LARGE SCALE GENOMIC DNA]</scope>
    <source>
        <strain evidence="3 4">768-28</strain>
    </source>
</reference>
<evidence type="ECO:0000259" key="2">
    <source>
        <dbReference type="PROSITE" id="PS51462"/>
    </source>
</evidence>
<dbReference type="RefSeq" id="WP_013603611.1">
    <property type="nucleotide sequence ID" value="NC_015151.1"/>
</dbReference>
<dbReference type="HOGENOM" id="CLU_037162_20_3_2"/>
<dbReference type="Gene3D" id="3.90.79.10">
    <property type="entry name" value="Nucleoside Triphosphate Pyrophosphohydrolase"/>
    <property type="match status" value="1"/>
</dbReference>
<dbReference type="GeneID" id="10287885"/>
<evidence type="ECO:0000256" key="1">
    <source>
        <dbReference type="ARBA" id="ARBA00022801"/>
    </source>
</evidence>
<dbReference type="AlphaFoldDB" id="F0QTA6"/>
<name>F0QTA6_VULM7</name>
<dbReference type="Pfam" id="PF00293">
    <property type="entry name" value="NUDIX"/>
    <property type="match status" value="1"/>
</dbReference>
<sequence>MSREYPRYPLVGVGSIVIKDGKILLIRRGAEPNRGKWSIPGGMVEPGEDPDYAALRELREETGIIGKVIGLFGIYQYLERDSEGRIKYHFLLLDYLVEPIGGTPKASSDAIELRFIGLREALNLDLTDTAKQLLMDLLASGPRPCGGGLIKLTH</sequence>
<dbReference type="InterPro" id="IPR020476">
    <property type="entry name" value="Nudix_hydrolase"/>
</dbReference>
<dbReference type="PROSITE" id="PS00893">
    <property type="entry name" value="NUDIX_BOX"/>
    <property type="match status" value="1"/>
</dbReference>
<proteinExistence type="predicted"/>
<protein>
    <submittedName>
        <fullName evidence="3">NUDIX hydrolase</fullName>
    </submittedName>
</protein>
<dbReference type="InterPro" id="IPR000086">
    <property type="entry name" value="NUDIX_hydrolase_dom"/>
</dbReference>
<keyword evidence="4" id="KW-1185">Reference proteome</keyword>
<keyword evidence="1 3" id="KW-0378">Hydrolase</keyword>
<feature type="domain" description="Nudix hydrolase" evidence="2">
    <location>
        <begin position="6"/>
        <end position="139"/>
    </location>
</feature>
<dbReference type="KEGG" id="vmo:VMUT_0233"/>
<organism evidence="3 4">
    <name type="scientific">Vulcanisaeta moutnovskia (strain 768-28)</name>
    <dbReference type="NCBI Taxonomy" id="985053"/>
    <lineage>
        <taxon>Archaea</taxon>
        <taxon>Thermoproteota</taxon>
        <taxon>Thermoprotei</taxon>
        <taxon>Thermoproteales</taxon>
        <taxon>Thermoproteaceae</taxon>
        <taxon>Vulcanisaeta</taxon>
    </lineage>
</organism>
<dbReference type="OrthoDB" id="40462at2157"/>
<dbReference type="GO" id="GO:0016787">
    <property type="term" value="F:hydrolase activity"/>
    <property type="evidence" value="ECO:0007669"/>
    <property type="project" value="UniProtKB-KW"/>
</dbReference>
<evidence type="ECO:0000313" key="4">
    <source>
        <dbReference type="Proteomes" id="UP000007485"/>
    </source>
</evidence>
<dbReference type="SUPFAM" id="SSF55811">
    <property type="entry name" value="Nudix"/>
    <property type="match status" value="1"/>
</dbReference>
<dbReference type="EMBL" id="CP002529">
    <property type="protein sequence ID" value="ADY00448.1"/>
    <property type="molecule type" value="Genomic_DNA"/>
</dbReference>
<dbReference type="eggNOG" id="arCOG01075">
    <property type="taxonomic scope" value="Archaea"/>
</dbReference>
<gene>
    <name evidence="3" type="ordered locus">VMUT_0233</name>
</gene>
<dbReference type="PANTHER" id="PTHR43736">
    <property type="entry name" value="ADP-RIBOSE PYROPHOSPHATASE"/>
    <property type="match status" value="1"/>
</dbReference>
<dbReference type="STRING" id="985053.VMUT_0233"/>
<evidence type="ECO:0000313" key="3">
    <source>
        <dbReference type="EMBL" id="ADY00448.1"/>
    </source>
</evidence>
<dbReference type="InterPro" id="IPR015797">
    <property type="entry name" value="NUDIX_hydrolase-like_dom_sf"/>
</dbReference>
<dbReference type="Proteomes" id="UP000007485">
    <property type="component" value="Chromosome"/>
</dbReference>
<dbReference type="CDD" id="cd04673">
    <property type="entry name" value="NUDIX_ADPRase"/>
    <property type="match status" value="1"/>
</dbReference>
<dbReference type="InterPro" id="IPR020084">
    <property type="entry name" value="NUDIX_hydrolase_CS"/>
</dbReference>
<accession>F0QTA6</accession>
<dbReference type="PROSITE" id="PS51462">
    <property type="entry name" value="NUDIX"/>
    <property type="match status" value="1"/>
</dbReference>
<dbReference type="PANTHER" id="PTHR43736:SF1">
    <property type="entry name" value="DIHYDRONEOPTERIN TRIPHOSPHATE DIPHOSPHATASE"/>
    <property type="match status" value="1"/>
</dbReference>